<protein>
    <recommendedName>
        <fullName evidence="5">Protein LMBR1L</fullName>
    </recommendedName>
</protein>
<dbReference type="GO" id="GO:0007165">
    <property type="term" value="P:signal transduction"/>
    <property type="evidence" value="ECO:0007669"/>
    <property type="project" value="TreeGrafter"/>
</dbReference>
<evidence type="ECO:0008006" key="5">
    <source>
        <dbReference type="Google" id="ProtNLM"/>
    </source>
</evidence>
<feature type="transmembrane region" description="Helical" evidence="2">
    <location>
        <begin position="349"/>
        <end position="382"/>
    </location>
</feature>
<dbReference type="PANTHER" id="PTHR12625">
    <property type="entry name" value="LIPOCALIN-1 INTERACTING MEMBRANE RECEPTOR LIMR"/>
    <property type="match status" value="1"/>
</dbReference>
<dbReference type="GO" id="GO:0005886">
    <property type="term" value="C:plasma membrane"/>
    <property type="evidence" value="ECO:0007669"/>
    <property type="project" value="TreeGrafter"/>
</dbReference>
<dbReference type="EMBL" id="JAFNEN010000019">
    <property type="protein sequence ID" value="KAG8200148.1"/>
    <property type="molecule type" value="Genomic_DNA"/>
</dbReference>
<dbReference type="AlphaFoldDB" id="A0AAV6VWN4"/>
<feature type="transmembrane region" description="Helical" evidence="2">
    <location>
        <begin position="20"/>
        <end position="42"/>
    </location>
</feature>
<proteinExistence type="inferred from homology"/>
<organism evidence="3 4">
    <name type="scientific">Oedothorax gibbosus</name>
    <dbReference type="NCBI Taxonomy" id="931172"/>
    <lineage>
        <taxon>Eukaryota</taxon>
        <taxon>Metazoa</taxon>
        <taxon>Ecdysozoa</taxon>
        <taxon>Arthropoda</taxon>
        <taxon>Chelicerata</taxon>
        <taxon>Arachnida</taxon>
        <taxon>Araneae</taxon>
        <taxon>Araneomorphae</taxon>
        <taxon>Entelegynae</taxon>
        <taxon>Araneoidea</taxon>
        <taxon>Linyphiidae</taxon>
        <taxon>Erigoninae</taxon>
        <taxon>Oedothorax</taxon>
    </lineage>
</organism>
<gene>
    <name evidence="3" type="ORF">JTE90_018931</name>
</gene>
<dbReference type="InterPro" id="IPR008075">
    <property type="entry name" value="LIMR"/>
</dbReference>
<dbReference type="PRINTS" id="PR01692">
    <property type="entry name" value="LIPOCALINIMR"/>
</dbReference>
<evidence type="ECO:0000313" key="4">
    <source>
        <dbReference type="Proteomes" id="UP000827092"/>
    </source>
</evidence>
<reference evidence="3 4" key="1">
    <citation type="journal article" date="2022" name="Nat. Ecol. Evol.">
        <title>A masculinizing supergene underlies an exaggerated male reproductive morph in a spider.</title>
        <authorList>
            <person name="Hendrickx F."/>
            <person name="De Corte Z."/>
            <person name="Sonet G."/>
            <person name="Van Belleghem S.M."/>
            <person name="Kostlbacher S."/>
            <person name="Vangestel C."/>
        </authorList>
    </citation>
    <scope>NUCLEOTIDE SEQUENCE [LARGE SCALE GENOMIC DNA]</scope>
    <source>
        <strain evidence="3">W744_W776</strain>
    </source>
</reference>
<feature type="transmembrane region" description="Helical" evidence="2">
    <location>
        <begin position="444"/>
        <end position="463"/>
    </location>
</feature>
<keyword evidence="2" id="KW-0812">Transmembrane</keyword>
<evidence type="ECO:0000256" key="2">
    <source>
        <dbReference type="SAM" id="Phobius"/>
    </source>
</evidence>
<dbReference type="PANTHER" id="PTHR12625:SF0">
    <property type="entry name" value="PROTEIN LILIPOD"/>
    <property type="match status" value="1"/>
</dbReference>
<feature type="transmembrane region" description="Helical" evidence="2">
    <location>
        <begin position="196"/>
        <end position="222"/>
    </location>
</feature>
<feature type="transmembrane region" description="Helical" evidence="2">
    <location>
        <begin position="403"/>
        <end position="424"/>
    </location>
</feature>
<accession>A0AAV6VWN4</accession>
<feature type="transmembrane region" description="Helical" evidence="2">
    <location>
        <begin position="309"/>
        <end position="329"/>
    </location>
</feature>
<evidence type="ECO:0000313" key="3">
    <source>
        <dbReference type="EMBL" id="KAG8200148.1"/>
    </source>
</evidence>
<dbReference type="Pfam" id="PF04791">
    <property type="entry name" value="LMBR1"/>
    <property type="match status" value="2"/>
</dbReference>
<dbReference type="Proteomes" id="UP000827092">
    <property type="component" value="Unassembled WGS sequence"/>
</dbReference>
<keyword evidence="2" id="KW-1133">Transmembrane helix</keyword>
<sequence length="488" mass="55385">MENEDDPEDWKIFYNKIREYVVFLLIFLTLYFISYCLIFLFKKHMKTNGLFSGTYEDAVAYRIALWICTFSLGISIGSALLLPISIVSNEVLLVYPNHYYVQWLNSSLIQGLWSLVFLFSNLALFIMLPFAHLFIESEGLPGSSKGVMGRVYEAAIVLLLLGLILMGLTYIISAVFDDGHYSITSVFNVSNYYLPFLYSCVSFIGVLMLLICTPVGFGRLFTVTGTLLVKLKTQPRQNDDMEQVSTENGTMNESFHTRMAPKAGELYRRKVIQDIPFEEYREDGRRSVIGYFRTKESGLRYAAFKRNCVYPLMMLFPLVLTVWSVLIVIQNSLELCFGIKALPTYSQNISLGITSLSSLGLIGAAIQIILILYLWCTSIVGLYSLPLFRCLRPTLHNTSMTQVIGNCAVLLVLSSALPVLARSLGITNFDLLDDFGRINWLGNFYIVLFHNIVFTVTAIICLVSKITSAARNELYFRLRNLHRYSVFT</sequence>
<feature type="transmembrane region" description="Helical" evidence="2">
    <location>
        <begin position="156"/>
        <end position="176"/>
    </location>
</feature>
<name>A0AAV6VWN4_9ARAC</name>
<feature type="transmembrane region" description="Helical" evidence="2">
    <location>
        <begin position="108"/>
        <end position="135"/>
    </location>
</feature>
<dbReference type="GO" id="GO:0004888">
    <property type="term" value="F:transmembrane signaling receptor activity"/>
    <property type="evidence" value="ECO:0007669"/>
    <property type="project" value="TreeGrafter"/>
</dbReference>
<comment type="caution">
    <text evidence="3">The sequence shown here is derived from an EMBL/GenBank/DDBJ whole genome shotgun (WGS) entry which is preliminary data.</text>
</comment>
<evidence type="ECO:0000256" key="1">
    <source>
        <dbReference type="ARBA" id="ARBA00010487"/>
    </source>
</evidence>
<keyword evidence="4" id="KW-1185">Reference proteome</keyword>
<dbReference type="InterPro" id="IPR006876">
    <property type="entry name" value="LMBR1-like_membr_prot"/>
</dbReference>
<feature type="transmembrane region" description="Helical" evidence="2">
    <location>
        <begin position="63"/>
        <end position="88"/>
    </location>
</feature>
<comment type="similarity">
    <text evidence="1">Belongs to the LIMR family.</text>
</comment>
<keyword evidence="2" id="KW-0472">Membrane</keyword>